<dbReference type="InterPro" id="IPR006447">
    <property type="entry name" value="Myb_dom_plants"/>
</dbReference>
<evidence type="ECO:0000313" key="10">
    <source>
        <dbReference type="Proteomes" id="UP001367508"/>
    </source>
</evidence>
<dbReference type="InterPro" id="IPR017930">
    <property type="entry name" value="Myb_dom"/>
</dbReference>
<comment type="subcellular location">
    <subcellularLocation>
        <location evidence="1">Nucleus</location>
    </subcellularLocation>
</comment>
<reference evidence="9 10" key="1">
    <citation type="submission" date="2024-01" db="EMBL/GenBank/DDBJ databases">
        <title>The genomes of 5 underutilized Papilionoideae crops provide insights into root nodulation and disease resistanc.</title>
        <authorList>
            <person name="Jiang F."/>
        </authorList>
    </citation>
    <scope>NUCLEOTIDE SEQUENCE [LARGE SCALE GENOMIC DNA]</scope>
    <source>
        <strain evidence="9">LVBAO_FW01</strain>
        <tissue evidence="9">Leaves</tissue>
    </source>
</reference>
<evidence type="ECO:0000259" key="7">
    <source>
        <dbReference type="PROSITE" id="PS51293"/>
    </source>
</evidence>
<dbReference type="InterPro" id="IPR052245">
    <property type="entry name" value="Plant_Stress_Dev_TF"/>
</dbReference>
<dbReference type="PROSITE" id="PS51294">
    <property type="entry name" value="HTH_MYB"/>
    <property type="match status" value="1"/>
</dbReference>
<dbReference type="SMART" id="SM00717">
    <property type="entry name" value="SANT"/>
    <property type="match status" value="1"/>
</dbReference>
<keyword evidence="4" id="KW-0804">Transcription</keyword>
<dbReference type="GO" id="GO:0005634">
    <property type="term" value="C:nucleus"/>
    <property type="evidence" value="ECO:0007669"/>
    <property type="project" value="UniProtKB-SubCell"/>
</dbReference>
<dbReference type="EMBL" id="JAYMYQ010000003">
    <property type="protein sequence ID" value="KAK7344745.1"/>
    <property type="molecule type" value="Genomic_DNA"/>
</dbReference>
<organism evidence="9 10">
    <name type="scientific">Canavalia gladiata</name>
    <name type="common">Sword bean</name>
    <name type="synonym">Dolichos gladiatus</name>
    <dbReference type="NCBI Taxonomy" id="3824"/>
    <lineage>
        <taxon>Eukaryota</taxon>
        <taxon>Viridiplantae</taxon>
        <taxon>Streptophyta</taxon>
        <taxon>Embryophyta</taxon>
        <taxon>Tracheophyta</taxon>
        <taxon>Spermatophyta</taxon>
        <taxon>Magnoliopsida</taxon>
        <taxon>eudicotyledons</taxon>
        <taxon>Gunneridae</taxon>
        <taxon>Pentapetalae</taxon>
        <taxon>rosids</taxon>
        <taxon>fabids</taxon>
        <taxon>Fabales</taxon>
        <taxon>Fabaceae</taxon>
        <taxon>Papilionoideae</taxon>
        <taxon>50 kb inversion clade</taxon>
        <taxon>NPAAA clade</taxon>
        <taxon>indigoferoid/millettioid clade</taxon>
        <taxon>Phaseoleae</taxon>
        <taxon>Canavalia</taxon>
    </lineage>
</organism>
<dbReference type="AlphaFoldDB" id="A0AAN9LYE6"/>
<dbReference type="InterPro" id="IPR017884">
    <property type="entry name" value="SANT_dom"/>
</dbReference>
<dbReference type="PANTHER" id="PTHR44191">
    <property type="entry name" value="TRANSCRIPTION FACTOR KUA1"/>
    <property type="match status" value="1"/>
</dbReference>
<dbReference type="NCBIfam" id="TIGR01557">
    <property type="entry name" value="myb_SHAQKYF"/>
    <property type="match status" value="1"/>
</dbReference>
<sequence length="174" mass="20234">MAKGSRTCNGNTEECLMLFGVNILAKNPNRTDDDPMKKCLNMVNLSYCHARKENDNKENSEAGYFSDVLIQNKRRHAFHDKRNKGKPWTEEEHKDFLCGLKHLGKGNWKDISRNYVRTKTPTQVASHAQKYFLRIGTYETRKRRRSLFDMPLEEDDTPKILKVSSLIKSSENSH</sequence>
<evidence type="ECO:0000256" key="2">
    <source>
        <dbReference type="ARBA" id="ARBA00023015"/>
    </source>
</evidence>
<evidence type="ECO:0000256" key="3">
    <source>
        <dbReference type="ARBA" id="ARBA00023125"/>
    </source>
</evidence>
<dbReference type="GO" id="GO:0003677">
    <property type="term" value="F:DNA binding"/>
    <property type="evidence" value="ECO:0007669"/>
    <property type="project" value="UniProtKB-KW"/>
</dbReference>
<dbReference type="InterPro" id="IPR009057">
    <property type="entry name" value="Homeodomain-like_sf"/>
</dbReference>
<dbReference type="FunFam" id="1.10.10.60:FF:000009">
    <property type="entry name" value="transcription factor MYB1R1"/>
    <property type="match status" value="1"/>
</dbReference>
<keyword evidence="5" id="KW-0539">Nucleus</keyword>
<keyword evidence="3" id="KW-0238">DNA-binding</keyword>
<keyword evidence="2" id="KW-0805">Transcription regulation</keyword>
<dbReference type="Gene3D" id="1.10.10.60">
    <property type="entry name" value="Homeodomain-like"/>
    <property type="match status" value="1"/>
</dbReference>
<dbReference type="GO" id="GO:0006355">
    <property type="term" value="P:regulation of DNA-templated transcription"/>
    <property type="evidence" value="ECO:0007669"/>
    <property type="project" value="UniProtKB-ARBA"/>
</dbReference>
<dbReference type="PROSITE" id="PS51293">
    <property type="entry name" value="SANT"/>
    <property type="match status" value="1"/>
</dbReference>
<feature type="domain" description="SANT" evidence="7">
    <location>
        <begin position="88"/>
        <end position="136"/>
    </location>
</feature>
<dbReference type="Pfam" id="PF00249">
    <property type="entry name" value="Myb_DNA-binding"/>
    <property type="match status" value="1"/>
</dbReference>
<comment type="caution">
    <text evidence="9">The sequence shown here is derived from an EMBL/GenBank/DDBJ whole genome shotgun (WGS) entry which is preliminary data.</text>
</comment>
<dbReference type="CDD" id="cd00167">
    <property type="entry name" value="SANT"/>
    <property type="match status" value="1"/>
</dbReference>
<evidence type="ECO:0000256" key="5">
    <source>
        <dbReference type="ARBA" id="ARBA00023242"/>
    </source>
</evidence>
<evidence type="ECO:0000259" key="6">
    <source>
        <dbReference type="PROSITE" id="PS50090"/>
    </source>
</evidence>
<dbReference type="GO" id="GO:0009723">
    <property type="term" value="P:response to ethylene"/>
    <property type="evidence" value="ECO:0007669"/>
    <property type="project" value="TreeGrafter"/>
</dbReference>
<dbReference type="PANTHER" id="PTHR44191:SF64">
    <property type="entry name" value="TRANSCRIPTION FACTOR MYB1R1"/>
    <property type="match status" value="1"/>
</dbReference>
<dbReference type="Proteomes" id="UP001367508">
    <property type="component" value="Unassembled WGS sequence"/>
</dbReference>
<proteinExistence type="predicted"/>
<evidence type="ECO:0000259" key="8">
    <source>
        <dbReference type="PROSITE" id="PS51294"/>
    </source>
</evidence>
<dbReference type="SUPFAM" id="SSF46689">
    <property type="entry name" value="Homeodomain-like"/>
    <property type="match status" value="1"/>
</dbReference>
<dbReference type="InterPro" id="IPR001005">
    <property type="entry name" value="SANT/Myb"/>
</dbReference>
<keyword evidence="10" id="KW-1185">Reference proteome</keyword>
<dbReference type="GO" id="GO:0009739">
    <property type="term" value="P:response to gibberellin"/>
    <property type="evidence" value="ECO:0007669"/>
    <property type="project" value="TreeGrafter"/>
</dbReference>
<evidence type="ECO:0000256" key="1">
    <source>
        <dbReference type="ARBA" id="ARBA00004123"/>
    </source>
</evidence>
<evidence type="ECO:0000313" key="9">
    <source>
        <dbReference type="EMBL" id="KAK7344745.1"/>
    </source>
</evidence>
<feature type="domain" description="HTH myb-type" evidence="8">
    <location>
        <begin position="80"/>
        <end position="136"/>
    </location>
</feature>
<protein>
    <submittedName>
        <fullName evidence="9">Uncharacterized protein</fullName>
    </submittedName>
</protein>
<accession>A0AAN9LYE6</accession>
<feature type="domain" description="Myb-like" evidence="6">
    <location>
        <begin position="80"/>
        <end position="132"/>
    </location>
</feature>
<dbReference type="PROSITE" id="PS50090">
    <property type="entry name" value="MYB_LIKE"/>
    <property type="match status" value="1"/>
</dbReference>
<name>A0AAN9LYE6_CANGL</name>
<evidence type="ECO:0000256" key="4">
    <source>
        <dbReference type="ARBA" id="ARBA00023163"/>
    </source>
</evidence>
<gene>
    <name evidence="9" type="ORF">VNO77_14745</name>
</gene>